<evidence type="ECO:0000256" key="9">
    <source>
        <dbReference type="ARBA" id="ARBA00022833"/>
    </source>
</evidence>
<dbReference type="Ensembl" id="ENSSSCT00015006117.1">
    <property type="protein sequence ID" value="ENSSSCP00015002494.1"/>
    <property type="gene ID" value="ENSSSCG00015004558.1"/>
</dbReference>
<dbReference type="Gene3D" id="3.30.40.10">
    <property type="entry name" value="Zinc/RING finger domain, C3HC4 (zinc finger)"/>
    <property type="match status" value="1"/>
</dbReference>
<comment type="similarity">
    <text evidence="11">Belongs to the RNF12 family.</text>
</comment>
<dbReference type="SMART" id="SM00184">
    <property type="entry name" value="RING"/>
    <property type="match status" value="1"/>
</dbReference>
<keyword evidence="8" id="KW-0833">Ubl conjugation pathway</keyword>
<accession>A0A8D0TU74</accession>
<comment type="catalytic activity">
    <reaction evidence="1">
        <text>S-ubiquitinyl-[E2 ubiquitin-conjugating enzyme]-L-cysteine + [acceptor protein]-L-lysine = [E2 ubiquitin-conjugating enzyme]-L-cysteine + N(6)-ubiquitinyl-[acceptor protein]-L-lysine.</text>
        <dbReference type="EC" id="2.3.2.27"/>
    </reaction>
</comment>
<evidence type="ECO:0000256" key="12">
    <source>
        <dbReference type="PROSITE-ProRule" id="PRU00175"/>
    </source>
</evidence>
<evidence type="ECO:0000313" key="15">
    <source>
        <dbReference type="Ensembl" id="ENSSSCP00015002494.1"/>
    </source>
</evidence>
<dbReference type="AlphaFoldDB" id="A0A8D0TU74"/>
<dbReference type="GO" id="GO:0061630">
    <property type="term" value="F:ubiquitin protein ligase activity"/>
    <property type="evidence" value="ECO:0007669"/>
    <property type="project" value="UniProtKB-EC"/>
</dbReference>
<dbReference type="Pfam" id="PF13639">
    <property type="entry name" value="zf-RING_2"/>
    <property type="match status" value="1"/>
</dbReference>
<dbReference type="GO" id="GO:0005634">
    <property type="term" value="C:nucleus"/>
    <property type="evidence" value="ECO:0007669"/>
    <property type="project" value="UniProtKB-SubCell"/>
</dbReference>
<dbReference type="GO" id="GO:0008270">
    <property type="term" value="F:zinc ion binding"/>
    <property type="evidence" value="ECO:0007669"/>
    <property type="project" value="UniProtKB-KW"/>
</dbReference>
<keyword evidence="9" id="KW-0862">Zinc</keyword>
<reference evidence="15" key="1">
    <citation type="submission" date="2025-08" db="UniProtKB">
        <authorList>
            <consortium name="Ensembl"/>
        </authorList>
    </citation>
    <scope>IDENTIFICATION</scope>
</reference>
<sequence length="149" mass="17080">MSRITLEEEEPSRSPPAAARRPPTITLDLQVRRTLVETGMLPILRLAHFFLLNEADGAERIRGLTKEQIDNLSTRHYEHSGRDSDLARICSVCISDYVTGNKLRQLPCMHEFHIHCIDRWLSENCTCPICRQPVLGRAEWSGILLLNYL</sequence>
<keyword evidence="5" id="KW-0808">Transferase</keyword>
<dbReference type="InterPro" id="IPR051834">
    <property type="entry name" value="RING_finger_E3_ligase"/>
</dbReference>
<evidence type="ECO:0000256" key="8">
    <source>
        <dbReference type="ARBA" id="ARBA00022786"/>
    </source>
</evidence>
<dbReference type="InterPro" id="IPR013083">
    <property type="entry name" value="Znf_RING/FYVE/PHD"/>
</dbReference>
<dbReference type="Proteomes" id="UP000694726">
    <property type="component" value="Unplaced"/>
</dbReference>
<feature type="region of interest" description="Disordered" evidence="13">
    <location>
        <begin position="1"/>
        <end position="23"/>
    </location>
</feature>
<protein>
    <recommendedName>
        <fullName evidence="4">RING-type E3 ubiquitin transferase</fullName>
        <ecNumber evidence="4">2.3.2.27</ecNumber>
    </recommendedName>
</protein>
<dbReference type="SUPFAM" id="SSF57850">
    <property type="entry name" value="RING/U-box"/>
    <property type="match status" value="1"/>
</dbReference>
<evidence type="ECO:0000256" key="13">
    <source>
        <dbReference type="SAM" id="MobiDB-lite"/>
    </source>
</evidence>
<evidence type="ECO:0000256" key="2">
    <source>
        <dbReference type="ARBA" id="ARBA00004123"/>
    </source>
</evidence>
<dbReference type="FunFam" id="3.30.40.10:FF:000054">
    <property type="entry name" value="E3 ubiquitin-protein ligase RLIM isoform X1"/>
    <property type="match status" value="1"/>
</dbReference>
<evidence type="ECO:0000256" key="5">
    <source>
        <dbReference type="ARBA" id="ARBA00022679"/>
    </source>
</evidence>
<evidence type="ECO:0000256" key="7">
    <source>
        <dbReference type="ARBA" id="ARBA00022771"/>
    </source>
</evidence>
<name>A0A8D0TU74_PIG</name>
<dbReference type="InterPro" id="IPR001841">
    <property type="entry name" value="Znf_RING"/>
</dbReference>
<evidence type="ECO:0000256" key="11">
    <source>
        <dbReference type="ARBA" id="ARBA00038418"/>
    </source>
</evidence>
<comment type="subcellular location">
    <subcellularLocation>
        <location evidence="2">Nucleus</location>
    </subcellularLocation>
</comment>
<evidence type="ECO:0000256" key="10">
    <source>
        <dbReference type="ARBA" id="ARBA00023242"/>
    </source>
</evidence>
<evidence type="ECO:0000259" key="14">
    <source>
        <dbReference type="PROSITE" id="PS50089"/>
    </source>
</evidence>
<keyword evidence="10" id="KW-0539">Nucleus</keyword>
<evidence type="ECO:0000256" key="6">
    <source>
        <dbReference type="ARBA" id="ARBA00022723"/>
    </source>
</evidence>
<evidence type="ECO:0000256" key="3">
    <source>
        <dbReference type="ARBA" id="ARBA00004906"/>
    </source>
</evidence>
<evidence type="ECO:0000256" key="4">
    <source>
        <dbReference type="ARBA" id="ARBA00012483"/>
    </source>
</evidence>
<dbReference type="PANTHER" id="PTHR45931:SF2">
    <property type="entry name" value="E3 UBIQUITIN-PROTEIN LIGASE RNF6"/>
    <property type="match status" value="1"/>
</dbReference>
<dbReference type="PANTHER" id="PTHR45931">
    <property type="entry name" value="SI:CH211-59O9.10"/>
    <property type="match status" value="1"/>
</dbReference>
<dbReference type="PROSITE" id="PS50089">
    <property type="entry name" value="ZF_RING_2"/>
    <property type="match status" value="1"/>
</dbReference>
<evidence type="ECO:0000313" key="16">
    <source>
        <dbReference type="Proteomes" id="UP000694726"/>
    </source>
</evidence>
<feature type="domain" description="RING-type" evidence="14">
    <location>
        <begin position="90"/>
        <end position="131"/>
    </location>
</feature>
<organism evidence="15 16">
    <name type="scientific">Sus scrofa</name>
    <name type="common">Pig</name>
    <dbReference type="NCBI Taxonomy" id="9823"/>
    <lineage>
        <taxon>Eukaryota</taxon>
        <taxon>Metazoa</taxon>
        <taxon>Chordata</taxon>
        <taxon>Craniata</taxon>
        <taxon>Vertebrata</taxon>
        <taxon>Euteleostomi</taxon>
        <taxon>Mammalia</taxon>
        <taxon>Eutheria</taxon>
        <taxon>Laurasiatheria</taxon>
        <taxon>Artiodactyla</taxon>
        <taxon>Suina</taxon>
        <taxon>Suidae</taxon>
        <taxon>Sus</taxon>
    </lineage>
</organism>
<evidence type="ECO:0000256" key="1">
    <source>
        <dbReference type="ARBA" id="ARBA00000900"/>
    </source>
</evidence>
<proteinExistence type="inferred from homology"/>
<keyword evidence="6" id="KW-0479">Metal-binding</keyword>
<keyword evidence="7 12" id="KW-0863">Zinc-finger</keyword>
<dbReference type="EC" id="2.3.2.27" evidence="4"/>
<comment type="pathway">
    <text evidence="3">Protein modification; protein ubiquitination.</text>
</comment>